<gene>
    <name evidence="1" type="ORF">A3196_12595</name>
</gene>
<organism evidence="1 2">
    <name type="scientific">Candidatus Thiodiazotropha endoloripes</name>
    <dbReference type="NCBI Taxonomy" id="1818881"/>
    <lineage>
        <taxon>Bacteria</taxon>
        <taxon>Pseudomonadati</taxon>
        <taxon>Pseudomonadota</taxon>
        <taxon>Gammaproteobacteria</taxon>
        <taxon>Chromatiales</taxon>
        <taxon>Sedimenticolaceae</taxon>
        <taxon>Candidatus Thiodiazotropha</taxon>
    </lineage>
</organism>
<protein>
    <submittedName>
        <fullName evidence="1">Uncharacterized protein</fullName>
    </submittedName>
</protein>
<comment type="caution">
    <text evidence="1">The sequence shown here is derived from an EMBL/GenBank/DDBJ whole genome shotgun (WGS) entry which is preliminary data.</text>
</comment>
<keyword evidence="2" id="KW-1185">Reference proteome</keyword>
<reference evidence="1 2" key="1">
    <citation type="submission" date="2016-03" db="EMBL/GenBank/DDBJ databases">
        <title>Chemosynthetic sulphur-oxidizing symbionts of marine invertebrate animals are capable of nitrogen fixation.</title>
        <authorList>
            <person name="Petersen J.M."/>
            <person name="Kemper A."/>
            <person name="Gruber-Vodicka H."/>
            <person name="Cardini U."/>
            <person name="Geest Mvander."/>
            <person name="Kleiner M."/>
            <person name="Bulgheresi S."/>
            <person name="Fussmann M."/>
            <person name="Herbold C."/>
            <person name="Seah B.K.B."/>
            <person name="Antony C.Paul."/>
            <person name="Liu D."/>
            <person name="Belitz A."/>
            <person name="Weber M."/>
        </authorList>
    </citation>
    <scope>NUCLEOTIDE SEQUENCE [LARGE SCALE GENOMIC DNA]</scope>
    <source>
        <strain evidence="1">G_D</strain>
    </source>
</reference>
<dbReference type="EMBL" id="LVJZ01000003">
    <property type="protein sequence ID" value="ODB97521.1"/>
    <property type="molecule type" value="Genomic_DNA"/>
</dbReference>
<dbReference type="AlphaFoldDB" id="A0A1E2US95"/>
<dbReference type="Proteomes" id="UP000094849">
    <property type="component" value="Unassembled WGS sequence"/>
</dbReference>
<accession>A0A1E2US95</accession>
<sequence length="151" mass="17399">MLRIDDNKPISLSRQKDLQLMGVAVDAYKSQQNQVEFLIWHGNETEGLSDTLLQILEGDELVVRYFLSSGHYKESSFPLADAEATISRALDISNKTNRTIQQKTTTFEEFVLLEIKQCLQQTESSNTCLKRIKDCRNKADRDITQFNTCYR</sequence>
<proteinExistence type="predicted"/>
<evidence type="ECO:0000313" key="1">
    <source>
        <dbReference type="EMBL" id="ODB97521.1"/>
    </source>
</evidence>
<name>A0A1E2US95_9GAMM</name>
<evidence type="ECO:0000313" key="2">
    <source>
        <dbReference type="Proteomes" id="UP000094849"/>
    </source>
</evidence>